<keyword evidence="2" id="KW-0472">Membrane</keyword>
<protein>
    <submittedName>
        <fullName evidence="3">Uncharacterized protein</fullName>
    </submittedName>
</protein>
<keyword evidence="2" id="KW-0812">Transmembrane</keyword>
<sequence length="154" mass="18284">MGEEVGGFLSSFFVGQQSLEEEHEKQKAQRKADVLAGKPRNVTQEAIDNVMRVRQIRRYYADLEHMVRWELGMPDLWTEITEERDRLTEERALLKQKQDEQERIARLKREHKLNMIKQYSWIAAALVAAIVFTIGNLWALQELVELDRLRRWGY</sequence>
<gene>
    <name evidence="3" type="ORF">UFOVP248_14</name>
</gene>
<evidence type="ECO:0000313" key="3">
    <source>
        <dbReference type="EMBL" id="CAB4132285.1"/>
    </source>
</evidence>
<organism evidence="3">
    <name type="scientific">uncultured Caudovirales phage</name>
    <dbReference type="NCBI Taxonomy" id="2100421"/>
    <lineage>
        <taxon>Viruses</taxon>
        <taxon>Duplodnaviria</taxon>
        <taxon>Heunggongvirae</taxon>
        <taxon>Uroviricota</taxon>
        <taxon>Caudoviricetes</taxon>
        <taxon>Peduoviridae</taxon>
        <taxon>Maltschvirus</taxon>
        <taxon>Maltschvirus maltsch</taxon>
    </lineage>
</organism>
<keyword evidence="1" id="KW-0175">Coiled coil</keyword>
<evidence type="ECO:0000256" key="2">
    <source>
        <dbReference type="SAM" id="Phobius"/>
    </source>
</evidence>
<accession>A0A6J5LE52</accession>
<feature type="transmembrane region" description="Helical" evidence="2">
    <location>
        <begin position="119"/>
        <end position="140"/>
    </location>
</feature>
<feature type="coiled-coil region" evidence="1">
    <location>
        <begin position="80"/>
        <end position="110"/>
    </location>
</feature>
<dbReference type="EMBL" id="LR796267">
    <property type="protein sequence ID" value="CAB4132285.1"/>
    <property type="molecule type" value="Genomic_DNA"/>
</dbReference>
<reference evidence="3" key="1">
    <citation type="submission" date="2020-04" db="EMBL/GenBank/DDBJ databases">
        <authorList>
            <person name="Chiriac C."/>
            <person name="Salcher M."/>
            <person name="Ghai R."/>
            <person name="Kavagutti S V."/>
        </authorList>
    </citation>
    <scope>NUCLEOTIDE SEQUENCE</scope>
</reference>
<evidence type="ECO:0000256" key="1">
    <source>
        <dbReference type="SAM" id="Coils"/>
    </source>
</evidence>
<name>A0A6J5LE52_9CAUD</name>
<proteinExistence type="predicted"/>
<keyword evidence="2" id="KW-1133">Transmembrane helix</keyword>